<dbReference type="GO" id="GO:0046872">
    <property type="term" value="F:metal ion binding"/>
    <property type="evidence" value="ECO:0007669"/>
    <property type="project" value="UniProtKB-UniRule"/>
</dbReference>
<evidence type="ECO:0000313" key="8">
    <source>
        <dbReference type="Proteomes" id="UP000652681"/>
    </source>
</evidence>
<feature type="binding site" evidence="6">
    <location>
        <position position="103"/>
    </location>
    <ligand>
        <name>a divalent metal cation</name>
        <dbReference type="ChEBI" id="CHEBI:60240"/>
        <label>1</label>
    </ligand>
</feature>
<keyword evidence="4 5" id="KW-0479">Metal-binding</keyword>
<dbReference type="Pfam" id="PF01784">
    <property type="entry name" value="DUF34_NIF3"/>
    <property type="match status" value="1"/>
</dbReference>
<evidence type="ECO:0000256" key="4">
    <source>
        <dbReference type="ARBA" id="ARBA00022723"/>
    </source>
</evidence>
<evidence type="ECO:0000256" key="2">
    <source>
        <dbReference type="ARBA" id="ARBA00011643"/>
    </source>
</evidence>
<organism evidence="7 8">
    <name type="scientific">Taishania pollutisoli</name>
    <dbReference type="NCBI Taxonomy" id="2766479"/>
    <lineage>
        <taxon>Bacteria</taxon>
        <taxon>Pseudomonadati</taxon>
        <taxon>Bacteroidota</taxon>
        <taxon>Flavobacteriia</taxon>
        <taxon>Flavobacteriales</taxon>
        <taxon>Crocinitomicaceae</taxon>
        <taxon>Taishania</taxon>
    </lineage>
</organism>
<comment type="similarity">
    <text evidence="1 5">Belongs to the GTP cyclohydrolase I type 2/NIF3 family.</text>
</comment>
<feature type="binding site" evidence="6">
    <location>
        <position position="331"/>
    </location>
    <ligand>
        <name>a divalent metal cation</name>
        <dbReference type="ChEBI" id="CHEBI:60240"/>
        <label>1</label>
    </ligand>
</feature>
<gene>
    <name evidence="7" type="ORF">H9Y05_08115</name>
</gene>
<dbReference type="InterPro" id="IPR002678">
    <property type="entry name" value="DUF34/NIF3"/>
</dbReference>
<dbReference type="FunFam" id="3.40.1390.30:FF:000001">
    <property type="entry name" value="GTP cyclohydrolase 1 type 2"/>
    <property type="match status" value="1"/>
</dbReference>
<dbReference type="Proteomes" id="UP000652681">
    <property type="component" value="Unassembled WGS sequence"/>
</dbReference>
<dbReference type="Gene3D" id="3.40.1390.30">
    <property type="entry name" value="NIF3 (NGG1p interacting factor 3)-like"/>
    <property type="match status" value="1"/>
</dbReference>
<evidence type="ECO:0000256" key="6">
    <source>
        <dbReference type="PIRSR" id="PIRSR602678-1"/>
    </source>
</evidence>
<dbReference type="GO" id="GO:0005737">
    <property type="term" value="C:cytoplasm"/>
    <property type="evidence" value="ECO:0007669"/>
    <property type="project" value="TreeGrafter"/>
</dbReference>
<protein>
    <recommendedName>
        <fullName evidence="3 5">GTP cyclohydrolase 1 type 2 homolog</fullName>
    </recommendedName>
</protein>
<dbReference type="InterPro" id="IPR015867">
    <property type="entry name" value="N-reg_PII/ATP_PRibTrfase_C"/>
</dbReference>
<reference evidence="7" key="1">
    <citation type="submission" date="2020-09" db="EMBL/GenBank/DDBJ databases">
        <title>Taishania pollutisoli gen. nov., sp. nov., Isolated from Tetrabromobisphenol A-Contaminated Soil.</title>
        <authorList>
            <person name="Chen Q."/>
        </authorList>
    </citation>
    <scope>NUCLEOTIDE SEQUENCE</scope>
    <source>
        <strain evidence="7">CZZ-1</strain>
    </source>
</reference>
<dbReference type="PIRSF" id="PIRSF037489">
    <property type="entry name" value="UCP037489_NIF3_YqfO"/>
    <property type="match status" value="1"/>
</dbReference>
<dbReference type="PANTHER" id="PTHR13799">
    <property type="entry name" value="NGG1 INTERACTING FACTOR 3"/>
    <property type="match status" value="1"/>
</dbReference>
<feature type="binding site" evidence="6">
    <location>
        <position position="65"/>
    </location>
    <ligand>
        <name>a divalent metal cation</name>
        <dbReference type="ChEBI" id="CHEBI:60240"/>
        <label>1</label>
    </ligand>
</feature>
<feature type="binding site" evidence="6">
    <location>
        <position position="327"/>
    </location>
    <ligand>
        <name>a divalent metal cation</name>
        <dbReference type="ChEBI" id="CHEBI:60240"/>
        <label>1</label>
    </ligand>
</feature>
<comment type="caution">
    <text evidence="7">The sequence shown here is derived from an EMBL/GenBank/DDBJ whole genome shotgun (WGS) entry which is preliminary data.</text>
</comment>
<dbReference type="Gene3D" id="3.30.70.120">
    <property type="match status" value="1"/>
</dbReference>
<evidence type="ECO:0000256" key="3">
    <source>
        <dbReference type="ARBA" id="ARBA00022112"/>
    </source>
</evidence>
<dbReference type="NCBIfam" id="TIGR00486">
    <property type="entry name" value="YbgI_SA1388"/>
    <property type="match status" value="1"/>
</dbReference>
<dbReference type="AlphaFoldDB" id="A0A8J6PJZ5"/>
<dbReference type="InterPro" id="IPR017221">
    <property type="entry name" value="DUF34/NIF3_bac"/>
</dbReference>
<comment type="subunit">
    <text evidence="2">Homohexamer.</text>
</comment>
<sequence length="364" mass="40019">MQLKEIIQYLEFLAPLSSQESYDNSGLITGNVNMPITQALICLDSTEEVVDEAIENGCNLIIAHHPIVFQGLKSLTGKTYVERVVLKCIKNDIALYAIHTNLDNYRFGVNDEIGRRLGLENMQILSPKAGVLNKITVFVPLENREQVAQAMFNAGAGSIGQYNACSFFGEGTGTFTPVAGANPYIGTPGTAEQVKENRLEVLVSTHQLAAVVSAMNESHPYEEVAYDIVALRNSNAFEGTGMIGKLPVPMPTEAFLNLVKNAFNCGVIRHTKLVKTTIETVAFCGGSGSFLLKEAIRSKADVYITGDFKYHEFFDAEDKLIIADIGHFESEQYTINLLSAILTKKFPNFALRLTTINTNPINYF</sequence>
<dbReference type="EMBL" id="JACVEL010000004">
    <property type="protein sequence ID" value="MBC9812435.1"/>
    <property type="molecule type" value="Genomic_DNA"/>
</dbReference>
<accession>A0A8J6PJZ5</accession>
<dbReference type="SUPFAM" id="SSF102705">
    <property type="entry name" value="NIF3 (NGG1p interacting factor 3)-like"/>
    <property type="match status" value="1"/>
</dbReference>
<name>A0A8J6PJZ5_9FLAO</name>
<keyword evidence="8" id="KW-1185">Reference proteome</keyword>
<dbReference type="RefSeq" id="WP_163489816.1">
    <property type="nucleotide sequence ID" value="NZ_JACVEL010000004.1"/>
</dbReference>
<proteinExistence type="inferred from homology"/>
<dbReference type="PANTHER" id="PTHR13799:SF14">
    <property type="entry name" value="GTP CYCLOHYDROLASE 1 TYPE 2 HOMOLOG"/>
    <property type="match status" value="1"/>
</dbReference>
<dbReference type="InterPro" id="IPR036069">
    <property type="entry name" value="DUF34/NIF3_sf"/>
</dbReference>
<evidence type="ECO:0000256" key="5">
    <source>
        <dbReference type="PIRNR" id="PIRNR037489"/>
    </source>
</evidence>
<evidence type="ECO:0000313" key="7">
    <source>
        <dbReference type="EMBL" id="MBC9812435.1"/>
    </source>
</evidence>
<feature type="binding site" evidence="6">
    <location>
        <position position="64"/>
    </location>
    <ligand>
        <name>a divalent metal cation</name>
        <dbReference type="ChEBI" id="CHEBI:60240"/>
        <label>2</label>
    </ligand>
</feature>
<evidence type="ECO:0000256" key="1">
    <source>
        <dbReference type="ARBA" id="ARBA00006964"/>
    </source>
</evidence>